<reference evidence="1" key="1">
    <citation type="submission" date="2022-07" db="EMBL/GenBank/DDBJ databases">
        <title>Chromosome-level genome of Muraenolepis orangiensis.</title>
        <authorList>
            <person name="Kim J."/>
        </authorList>
    </citation>
    <scope>NUCLEOTIDE SEQUENCE</scope>
    <source>
        <strain evidence="1">KU_S4_2022</strain>
        <tissue evidence="1">Muscle</tissue>
    </source>
</reference>
<keyword evidence="2" id="KW-1185">Reference proteome</keyword>
<dbReference type="EMBL" id="JANIIK010000043">
    <property type="protein sequence ID" value="KAJ3605913.1"/>
    <property type="molecule type" value="Genomic_DNA"/>
</dbReference>
<evidence type="ECO:0000313" key="1">
    <source>
        <dbReference type="EMBL" id="KAJ3605913.1"/>
    </source>
</evidence>
<proteinExistence type="predicted"/>
<dbReference type="Proteomes" id="UP001148018">
    <property type="component" value="Unassembled WGS sequence"/>
</dbReference>
<sequence>MGVGPPRDLFKLSPVVHLYPSNDRSAPGYRESLQKSCKASHQAASVVQNDEAETKLERCAMAVFVVREEEDPL</sequence>
<gene>
    <name evidence="1" type="ORF">NHX12_027956</name>
</gene>
<name>A0A9Q0EHZ1_9TELE</name>
<evidence type="ECO:0000313" key="2">
    <source>
        <dbReference type="Proteomes" id="UP001148018"/>
    </source>
</evidence>
<protein>
    <submittedName>
        <fullName evidence="1">Uncharacterized protein</fullName>
    </submittedName>
</protein>
<organism evidence="1 2">
    <name type="scientific">Muraenolepis orangiensis</name>
    <name type="common">Patagonian moray cod</name>
    <dbReference type="NCBI Taxonomy" id="630683"/>
    <lineage>
        <taxon>Eukaryota</taxon>
        <taxon>Metazoa</taxon>
        <taxon>Chordata</taxon>
        <taxon>Craniata</taxon>
        <taxon>Vertebrata</taxon>
        <taxon>Euteleostomi</taxon>
        <taxon>Actinopterygii</taxon>
        <taxon>Neopterygii</taxon>
        <taxon>Teleostei</taxon>
        <taxon>Neoteleostei</taxon>
        <taxon>Acanthomorphata</taxon>
        <taxon>Zeiogadaria</taxon>
        <taxon>Gadariae</taxon>
        <taxon>Gadiformes</taxon>
        <taxon>Muraenolepidoidei</taxon>
        <taxon>Muraenolepididae</taxon>
        <taxon>Muraenolepis</taxon>
    </lineage>
</organism>
<comment type="caution">
    <text evidence="1">The sequence shown here is derived from an EMBL/GenBank/DDBJ whole genome shotgun (WGS) entry which is preliminary data.</text>
</comment>
<dbReference type="AlphaFoldDB" id="A0A9Q0EHZ1"/>
<accession>A0A9Q0EHZ1</accession>